<comment type="caution">
    <text evidence="5">The sequence shown here is derived from an EMBL/GenBank/DDBJ whole genome shotgun (WGS) entry which is preliminary data.</text>
</comment>
<accession>A0A2S6NDH6</accession>
<proteinExistence type="predicted"/>
<dbReference type="SUPFAM" id="SSF56935">
    <property type="entry name" value="Porins"/>
    <property type="match status" value="1"/>
</dbReference>
<evidence type="ECO:0000256" key="1">
    <source>
        <dbReference type="ARBA" id="ARBA00004442"/>
    </source>
</evidence>
<dbReference type="EMBL" id="NHSJ01000036">
    <property type="protein sequence ID" value="PPQ32666.1"/>
    <property type="molecule type" value="Genomic_DNA"/>
</dbReference>
<dbReference type="InterPro" id="IPR036942">
    <property type="entry name" value="Beta-barrel_TonB_sf"/>
</dbReference>
<feature type="domain" description="TonB-dependent receptor-like beta-barrel" evidence="4">
    <location>
        <begin position="274"/>
        <end position="734"/>
    </location>
</feature>
<keyword evidence="6" id="KW-1185">Reference proteome</keyword>
<organism evidence="5 6">
    <name type="scientific">Rhodoblastus sphagnicola</name>
    <dbReference type="NCBI Taxonomy" id="333368"/>
    <lineage>
        <taxon>Bacteria</taxon>
        <taxon>Pseudomonadati</taxon>
        <taxon>Pseudomonadota</taxon>
        <taxon>Alphaproteobacteria</taxon>
        <taxon>Hyphomicrobiales</taxon>
        <taxon>Rhodoblastaceae</taxon>
        <taxon>Rhodoblastus</taxon>
    </lineage>
</organism>
<dbReference type="Pfam" id="PF00593">
    <property type="entry name" value="TonB_dep_Rec_b-barrel"/>
    <property type="match status" value="1"/>
</dbReference>
<evidence type="ECO:0000256" key="3">
    <source>
        <dbReference type="ARBA" id="ARBA00023237"/>
    </source>
</evidence>
<dbReference type="GO" id="GO:0009279">
    <property type="term" value="C:cell outer membrane"/>
    <property type="evidence" value="ECO:0007669"/>
    <property type="project" value="UniProtKB-SubCell"/>
</dbReference>
<keyword evidence="3" id="KW-0998">Cell outer membrane</keyword>
<comment type="subcellular location">
    <subcellularLocation>
        <location evidence="1">Cell outer membrane</location>
    </subcellularLocation>
</comment>
<evidence type="ECO:0000313" key="6">
    <source>
        <dbReference type="Proteomes" id="UP000239089"/>
    </source>
</evidence>
<sequence length="774" mass="83014">MRHSRPAQRRVLRASVSLGACLFVASGWAQVALPEVHVEAPAAAPAAESAVAEPGRPAALPSRRDGAATVYDAAGNGVDFGADNGGSNVLRTVSNLPSVDAPAIDPYGAANIPNGFKGIRVRGQLSQHGDSLSTVDGVPLAGVNPGVGAMFMIPNEDVARTTLHQGPIAPNVLSYFNSAGVIDAQIAWPKDKMGGEISQSVGSYHFLRTFARVDSGLLFNNTTKFFLSGAWSDADKWRGTGKSPDGKGDFTAGVETRPNESLDIKALVAHTQVDQNTYAALTYAQASNLAKYRFYDFSGIPVAGNTSNWYGYNRQSLNVWSAFTEIAWKINGDTTLTLKPYFFHEDGYYLDAASTTVARQWLIDHNFYGGVAELKTRAWTTDFTLGYWGGAGELPGPPTAQKQFNTNTSGGLSFLKWSMLAQETQPHLYNSIYAMADRRFDDLRVQGGLRYLWQTLAGINAMTPGAGALDVSYSAALAASTVNARNSVTPATVGTALPYLALAYDVTPDLTARVSYGVTYTGMALDLWPTYQSSAATLNAKGFNLNQLWHNLKPETDDVVDVGVDLKFTSPIGAGTFSPTLFYARNHNQNVSYDPGVGVAFAQTIGQSRTLGGQAMVRLEPSDILSFFAAIGYQNVAFVEDLPYWTGASPAVIAATKVKGKLVPDAPLWVSTLGAEARWNDFTLTPIVHIVSDRYGDAAHAQSVAGYATVDLRLAYRRPVDFGELEASVTVTNLFDAAYIGQISSNFYQSTSASAGIYYPGAPRAIVGKLAWRY</sequence>
<evidence type="ECO:0000259" key="4">
    <source>
        <dbReference type="Pfam" id="PF00593"/>
    </source>
</evidence>
<dbReference type="Proteomes" id="UP000239089">
    <property type="component" value="Unassembled WGS sequence"/>
</dbReference>
<dbReference type="AlphaFoldDB" id="A0A2S6NDH6"/>
<evidence type="ECO:0000256" key="2">
    <source>
        <dbReference type="ARBA" id="ARBA00023136"/>
    </source>
</evidence>
<keyword evidence="2" id="KW-0472">Membrane</keyword>
<protein>
    <recommendedName>
        <fullName evidence="4">TonB-dependent receptor-like beta-barrel domain-containing protein</fullName>
    </recommendedName>
</protein>
<dbReference type="Gene3D" id="2.40.170.20">
    <property type="entry name" value="TonB-dependent receptor, beta-barrel domain"/>
    <property type="match status" value="1"/>
</dbReference>
<evidence type="ECO:0000313" key="5">
    <source>
        <dbReference type="EMBL" id="PPQ32666.1"/>
    </source>
</evidence>
<dbReference type="OrthoDB" id="593427at2"/>
<dbReference type="RefSeq" id="WP_104506669.1">
    <property type="nucleotide sequence ID" value="NZ_JACIGC010000021.1"/>
</dbReference>
<reference evidence="5 6" key="1">
    <citation type="journal article" date="2018" name="Arch. Microbiol.">
        <title>New insights into the metabolic potential of the phototrophic purple bacterium Rhodopila globiformis DSM 161(T) from its draft genome sequence and evidence for a vanadium-dependent nitrogenase.</title>
        <authorList>
            <person name="Imhoff J.F."/>
            <person name="Rahn T."/>
            <person name="Kunzel S."/>
            <person name="Neulinger S.C."/>
        </authorList>
    </citation>
    <scope>NUCLEOTIDE SEQUENCE [LARGE SCALE GENOMIC DNA]</scope>
    <source>
        <strain evidence="5 6">DSM 16996</strain>
    </source>
</reference>
<name>A0A2S6NDH6_9HYPH</name>
<dbReference type="InterPro" id="IPR000531">
    <property type="entry name" value="Beta-barrel_TonB"/>
</dbReference>
<gene>
    <name evidence="5" type="ORF">CCR94_04405</name>
</gene>